<reference evidence="1 2" key="1">
    <citation type="submission" date="2024-04" db="EMBL/GenBank/DDBJ databases">
        <title>genome sequences of Mucor flavus KT1a and Helicostylum pulchrum KT1b strains isolated from the surface of a dry-aged beef.</title>
        <authorList>
            <person name="Toyotome T."/>
            <person name="Hosono M."/>
            <person name="Torimaru M."/>
            <person name="Fukuda K."/>
            <person name="Mikami N."/>
        </authorList>
    </citation>
    <scope>NUCLEOTIDE SEQUENCE [LARGE SCALE GENOMIC DNA]</scope>
    <source>
        <strain evidence="1 2">KT1a</strain>
    </source>
</reference>
<gene>
    <name evidence="1" type="ORF">MFLAVUS_004339</name>
</gene>
<dbReference type="Proteomes" id="UP001473302">
    <property type="component" value="Unassembled WGS sequence"/>
</dbReference>
<protein>
    <submittedName>
        <fullName evidence="1">Uncharacterized protein</fullName>
    </submittedName>
</protein>
<proteinExistence type="predicted"/>
<sequence length="160" mass="18057">MRNVKTCDTQTEKIYLQMYALETMLHDEYLYDPDEQNIENDYIVKLHGPIMESEFRGEIPTQKNVKVTGLIVTNAAKHIDLGATEYAKKPGTSKYYKDKLKLVLSSFIHLRKYISSGGTTAESKSIPLMLVKGLEGGSLVEDDWLAIRKISSIDVPNKDA</sequence>
<dbReference type="EMBL" id="BAABUK010000008">
    <property type="protein sequence ID" value="GAA5810911.1"/>
    <property type="molecule type" value="Genomic_DNA"/>
</dbReference>
<organism evidence="1 2">
    <name type="scientific">Mucor flavus</name>
    <dbReference type="NCBI Taxonomy" id="439312"/>
    <lineage>
        <taxon>Eukaryota</taxon>
        <taxon>Fungi</taxon>
        <taxon>Fungi incertae sedis</taxon>
        <taxon>Mucoromycota</taxon>
        <taxon>Mucoromycotina</taxon>
        <taxon>Mucoromycetes</taxon>
        <taxon>Mucorales</taxon>
        <taxon>Mucorineae</taxon>
        <taxon>Mucoraceae</taxon>
        <taxon>Mucor</taxon>
    </lineage>
</organism>
<comment type="caution">
    <text evidence="1">The sequence shown here is derived from an EMBL/GenBank/DDBJ whole genome shotgun (WGS) entry which is preliminary data.</text>
</comment>
<keyword evidence="2" id="KW-1185">Reference proteome</keyword>
<evidence type="ECO:0000313" key="1">
    <source>
        <dbReference type="EMBL" id="GAA5810911.1"/>
    </source>
</evidence>
<name>A0ABP9YVM2_9FUNG</name>
<accession>A0ABP9YVM2</accession>
<evidence type="ECO:0000313" key="2">
    <source>
        <dbReference type="Proteomes" id="UP001473302"/>
    </source>
</evidence>